<dbReference type="InterPro" id="IPR011990">
    <property type="entry name" value="TPR-like_helical_dom_sf"/>
</dbReference>
<dbReference type="Gene3D" id="1.25.40.10">
    <property type="entry name" value="Tetratricopeptide repeat domain"/>
    <property type="match status" value="1"/>
</dbReference>
<evidence type="ECO:0000313" key="3">
    <source>
        <dbReference type="Proteomes" id="UP000006860"/>
    </source>
</evidence>
<dbReference type="HOGENOM" id="CLU_752028_0_0_0"/>
<feature type="repeat" description="TPR" evidence="1">
    <location>
        <begin position="206"/>
        <end position="239"/>
    </location>
</feature>
<dbReference type="STRING" id="756272.Plabr_4655"/>
<dbReference type="KEGG" id="pbs:Plabr_4655"/>
<dbReference type="OrthoDB" id="229305at2"/>
<dbReference type="Proteomes" id="UP000006860">
    <property type="component" value="Chromosome"/>
</dbReference>
<dbReference type="EMBL" id="CP002546">
    <property type="protein sequence ID" value="ADY62226.1"/>
    <property type="molecule type" value="Genomic_DNA"/>
</dbReference>
<dbReference type="Pfam" id="PF13371">
    <property type="entry name" value="TPR_9"/>
    <property type="match status" value="1"/>
</dbReference>
<dbReference type="eggNOG" id="COG0457">
    <property type="taxonomic scope" value="Bacteria"/>
</dbReference>
<gene>
    <name evidence="2" type="ordered locus">Plabr_4655</name>
</gene>
<feature type="repeat" description="TPR" evidence="1">
    <location>
        <begin position="314"/>
        <end position="347"/>
    </location>
</feature>
<keyword evidence="1" id="KW-0802">TPR repeat</keyword>
<organism evidence="2 3">
    <name type="scientific">Rubinisphaera brasiliensis (strain ATCC 49424 / DSM 5305 / JCM 21570 / IAM 15109 / NBRC 103401 / IFAM 1448)</name>
    <name type="common">Planctomyces brasiliensis</name>
    <dbReference type="NCBI Taxonomy" id="756272"/>
    <lineage>
        <taxon>Bacteria</taxon>
        <taxon>Pseudomonadati</taxon>
        <taxon>Planctomycetota</taxon>
        <taxon>Planctomycetia</taxon>
        <taxon>Planctomycetales</taxon>
        <taxon>Planctomycetaceae</taxon>
        <taxon>Rubinisphaera</taxon>
    </lineage>
</organism>
<evidence type="ECO:0000256" key="1">
    <source>
        <dbReference type="PROSITE-ProRule" id="PRU00339"/>
    </source>
</evidence>
<feature type="repeat" description="TPR" evidence="1">
    <location>
        <begin position="138"/>
        <end position="171"/>
    </location>
</feature>
<reference evidence="3" key="1">
    <citation type="submission" date="2011-02" db="EMBL/GenBank/DDBJ databases">
        <title>The complete genome of Planctomyces brasiliensis DSM 5305.</title>
        <authorList>
            <person name="Lucas S."/>
            <person name="Copeland A."/>
            <person name="Lapidus A."/>
            <person name="Bruce D."/>
            <person name="Goodwin L."/>
            <person name="Pitluck S."/>
            <person name="Kyrpides N."/>
            <person name="Mavromatis K."/>
            <person name="Pagani I."/>
            <person name="Ivanova N."/>
            <person name="Ovchinnikova G."/>
            <person name="Lu M."/>
            <person name="Detter J.C."/>
            <person name="Han C."/>
            <person name="Land M."/>
            <person name="Hauser L."/>
            <person name="Markowitz V."/>
            <person name="Cheng J.-F."/>
            <person name="Hugenholtz P."/>
            <person name="Woyke T."/>
            <person name="Wu D."/>
            <person name="Tindall B."/>
            <person name="Pomrenke H.G."/>
            <person name="Brambilla E."/>
            <person name="Klenk H.-P."/>
            <person name="Eisen J.A."/>
        </authorList>
    </citation>
    <scope>NUCLEOTIDE SEQUENCE [LARGE SCALE GENOMIC DNA]</scope>
    <source>
        <strain evidence="3">ATCC 49424 / DSM 5305 / JCM 21570 / NBRC 103401 / IFAM 1448</strain>
    </source>
</reference>
<dbReference type="Pfam" id="PF13432">
    <property type="entry name" value="TPR_16"/>
    <property type="match status" value="1"/>
</dbReference>
<dbReference type="SMART" id="SM00028">
    <property type="entry name" value="TPR"/>
    <property type="match status" value="6"/>
</dbReference>
<accession>F0SPB8</accession>
<evidence type="ECO:0000313" key="2">
    <source>
        <dbReference type="EMBL" id="ADY62226.1"/>
    </source>
</evidence>
<dbReference type="PANTHER" id="PTHR44523:SF1">
    <property type="entry name" value="TETRATRICOPEPTIDE REPEAT PROTEIN 13"/>
    <property type="match status" value="1"/>
</dbReference>
<dbReference type="SUPFAM" id="SSF48452">
    <property type="entry name" value="TPR-like"/>
    <property type="match status" value="1"/>
</dbReference>
<name>F0SPB8_RUBBR</name>
<protein>
    <submittedName>
        <fullName evidence="2">Tetratricopeptide TPR_1 repeat-containing protein</fullName>
    </submittedName>
</protein>
<keyword evidence="3" id="KW-1185">Reference proteome</keyword>
<dbReference type="PROSITE" id="PS50005">
    <property type="entry name" value="TPR"/>
    <property type="match status" value="3"/>
</dbReference>
<dbReference type="InterPro" id="IPR019734">
    <property type="entry name" value="TPR_rpt"/>
</dbReference>
<dbReference type="PANTHER" id="PTHR44523">
    <property type="entry name" value="TETRATRICOPEPTIDE REPEAT PROTEIN 13"/>
    <property type="match status" value="1"/>
</dbReference>
<sequence length="368" mass="41118">MHKKHISFVRPVFFLSVLLSPNLLVGVQEKPDGRRVVFSPHATVVAEGEEDRLLSFGDIIDVAEEREGWRYAPELNGWVEATHLRTLDQAAEELEKRSEKSPSAGVFELRGRIADAQGKLQQAINFYQQGTKQPDVAAGVWNSLGLALQRDEQLQPALRAFSEAIRLSPDSPMGYENRAGLLALMGDHKASLSDSNRALAIDPHRAGAYSNRGVTWEALGEPKKALADFTRALEEDPAHFDARANRALLNVAEKNWRAAATDYEQLRKYAPSSPDLANDYAWLLATCPHETVRNGRKAVELAELAVRLTDHRVSDYEDTLAAAFAEAGDFEKAIEIQQRLVKSKPDETEFQERLELYQSEKPFRDSGE</sequence>
<dbReference type="AlphaFoldDB" id="F0SPB8"/>
<proteinExistence type="predicted"/>